<dbReference type="Gene3D" id="2.60.40.10">
    <property type="entry name" value="Immunoglobulins"/>
    <property type="match status" value="1"/>
</dbReference>
<dbReference type="SUPFAM" id="SSF160219">
    <property type="entry name" value="AMPKBI-like"/>
    <property type="match status" value="1"/>
</dbReference>
<feature type="domain" description="Association with the SNF1 complex (ASC)" evidence="3">
    <location>
        <begin position="174"/>
        <end position="264"/>
    </location>
</feature>
<keyword evidence="4" id="KW-0808">Transferase</keyword>
<proteinExistence type="inferred from homology"/>
<dbReference type="Pfam" id="PF04739">
    <property type="entry name" value="AMPKBI"/>
    <property type="match status" value="1"/>
</dbReference>
<dbReference type="Gene3D" id="6.20.250.60">
    <property type="match status" value="1"/>
</dbReference>
<dbReference type="Pfam" id="PF16561">
    <property type="entry name" value="AMPK1_CBM"/>
    <property type="match status" value="1"/>
</dbReference>
<feature type="region of interest" description="Disordered" evidence="2">
    <location>
        <begin position="1"/>
        <end position="42"/>
    </location>
</feature>
<gene>
    <name evidence="4" type="primary">PRKAB</name>
    <name evidence="4" type="ORF">TSPGSL018_384</name>
</gene>
<name>A0A061RNQ7_9CHLO</name>
<dbReference type="InterPro" id="IPR006828">
    <property type="entry name" value="ASC_dom"/>
</dbReference>
<dbReference type="PANTHER" id="PTHR46316">
    <property type="entry name" value="SNF1-RELATED PROTEIN KINASE REGULATORY SUBUNIT BETA-1"/>
    <property type="match status" value="1"/>
</dbReference>
<evidence type="ECO:0000259" key="3">
    <source>
        <dbReference type="SMART" id="SM01010"/>
    </source>
</evidence>
<dbReference type="InterPro" id="IPR037256">
    <property type="entry name" value="ASC_dom_sf"/>
</dbReference>
<feature type="compositionally biased region" description="Polar residues" evidence="2">
    <location>
        <begin position="17"/>
        <end position="28"/>
    </location>
</feature>
<dbReference type="AlphaFoldDB" id="A0A061RNQ7"/>
<dbReference type="InterPro" id="IPR043554">
    <property type="entry name" value="KINB"/>
</dbReference>
<keyword evidence="4" id="KW-0418">Kinase</keyword>
<dbReference type="PANTHER" id="PTHR46316:SF2">
    <property type="entry name" value="SNF1-RELATED PROTEIN KINASE REGULATORY SUBUNIT BETA-2"/>
    <property type="match status" value="1"/>
</dbReference>
<evidence type="ECO:0000256" key="1">
    <source>
        <dbReference type="ARBA" id="ARBA00010926"/>
    </source>
</evidence>
<reference evidence="4" key="1">
    <citation type="submission" date="2014-05" db="EMBL/GenBank/DDBJ databases">
        <title>The transcriptome of the halophilic microalga Tetraselmis sp. GSL018 isolated from the Great Salt Lake, Utah.</title>
        <authorList>
            <person name="Jinkerson R.E."/>
            <person name="D'Adamo S."/>
            <person name="Posewitz M.C."/>
        </authorList>
    </citation>
    <scope>NUCLEOTIDE SEQUENCE</scope>
    <source>
        <strain evidence="4">GSL018</strain>
    </source>
</reference>
<organism evidence="4">
    <name type="scientific">Tetraselmis sp. GSL018</name>
    <dbReference type="NCBI Taxonomy" id="582737"/>
    <lineage>
        <taxon>Eukaryota</taxon>
        <taxon>Viridiplantae</taxon>
        <taxon>Chlorophyta</taxon>
        <taxon>core chlorophytes</taxon>
        <taxon>Chlorodendrophyceae</taxon>
        <taxon>Chlorodendrales</taxon>
        <taxon>Chlorodendraceae</taxon>
        <taxon>Tetraselmis</taxon>
    </lineage>
</organism>
<dbReference type="SMART" id="SM01010">
    <property type="entry name" value="AMPKBI"/>
    <property type="match status" value="1"/>
</dbReference>
<dbReference type="InterPro" id="IPR014756">
    <property type="entry name" value="Ig_E-set"/>
</dbReference>
<sequence length="272" mass="30561">MGNTQTGRRLSGRKSLSEQSSQRNQHSSDGMKPGSPLTYTLQSPMEPLHKQAQQMSIGARSNCSFADFPLGWPNQPPLFPTVFYWSHGGSHVEVQGSFDNWTTRQEMQRSGKDFTIVKLLPPGVYQYKFIVDGEWKYDPEQPAMFDEIGNVNNVLEVQEYTPDEYSTVQGFEPPASPPESYDCPLPMADDFTKAPPAMPPQLNLSLLNVQAPAHADNKSLPRPQHVILDHLYSQTAHTTVDAVVMGATMRYRSKYVTTVIYKPSKRVIVQQN</sequence>
<dbReference type="InterPro" id="IPR032640">
    <property type="entry name" value="AMPK1_CBM"/>
</dbReference>
<dbReference type="CDD" id="cd02859">
    <property type="entry name" value="E_set_AMPKbeta_like_N"/>
    <property type="match status" value="1"/>
</dbReference>
<accession>A0A061RNQ7</accession>
<protein>
    <submittedName>
        <fullName evidence="4">5'-AMP-activated protein kinase, regulatory beta subunit</fullName>
    </submittedName>
</protein>
<dbReference type="GO" id="GO:0005737">
    <property type="term" value="C:cytoplasm"/>
    <property type="evidence" value="ECO:0007669"/>
    <property type="project" value="UniProtKB-ARBA"/>
</dbReference>
<evidence type="ECO:0000256" key="2">
    <source>
        <dbReference type="SAM" id="MobiDB-lite"/>
    </source>
</evidence>
<evidence type="ECO:0000313" key="4">
    <source>
        <dbReference type="EMBL" id="JAC72146.1"/>
    </source>
</evidence>
<dbReference type="GO" id="GO:0016301">
    <property type="term" value="F:kinase activity"/>
    <property type="evidence" value="ECO:0007669"/>
    <property type="project" value="UniProtKB-KW"/>
</dbReference>
<dbReference type="InterPro" id="IPR013783">
    <property type="entry name" value="Ig-like_fold"/>
</dbReference>
<dbReference type="SUPFAM" id="SSF81296">
    <property type="entry name" value="E set domains"/>
    <property type="match status" value="1"/>
</dbReference>
<comment type="similarity">
    <text evidence="1">Belongs to the 5'-AMP-activated protein kinase beta subunit family.</text>
</comment>
<dbReference type="EMBL" id="GBEZ01013880">
    <property type="protein sequence ID" value="JAC72146.1"/>
    <property type="molecule type" value="Transcribed_RNA"/>
</dbReference>